<keyword evidence="4" id="KW-1185">Reference proteome</keyword>
<feature type="region of interest" description="Disordered" evidence="2">
    <location>
        <begin position="1"/>
        <end position="45"/>
    </location>
</feature>
<sequence>MIAVTIRPAAAPRNPQDSAPEGTNGLDKNGDHRGGNDCSDSSHFSQPCRICCSRPYFDRYVVVGIVGAEEQYHKLEEAISELTKTKALLNENLLKVANAAEDLTLAIRLAQRRGA</sequence>
<proteinExistence type="predicted"/>
<reference evidence="3" key="2">
    <citation type="journal article" date="2023" name="IMA Fungus">
        <title>Comparative genomic study of the Penicillium genus elucidates a diverse pangenome and 15 lateral gene transfer events.</title>
        <authorList>
            <person name="Petersen C."/>
            <person name="Sorensen T."/>
            <person name="Nielsen M.R."/>
            <person name="Sondergaard T.E."/>
            <person name="Sorensen J.L."/>
            <person name="Fitzpatrick D.A."/>
            <person name="Frisvad J.C."/>
            <person name="Nielsen K.L."/>
        </authorList>
    </citation>
    <scope>NUCLEOTIDE SEQUENCE</scope>
    <source>
        <strain evidence="3">IBT 20477</strain>
    </source>
</reference>
<keyword evidence="1" id="KW-0175">Coiled coil</keyword>
<name>A0A9W9ITP5_9EURO</name>
<evidence type="ECO:0000256" key="1">
    <source>
        <dbReference type="SAM" id="Coils"/>
    </source>
</evidence>
<organism evidence="3 4">
    <name type="scientific">Penicillium cf. viridicatum</name>
    <dbReference type="NCBI Taxonomy" id="2972119"/>
    <lineage>
        <taxon>Eukaryota</taxon>
        <taxon>Fungi</taxon>
        <taxon>Dikarya</taxon>
        <taxon>Ascomycota</taxon>
        <taxon>Pezizomycotina</taxon>
        <taxon>Eurotiomycetes</taxon>
        <taxon>Eurotiomycetidae</taxon>
        <taxon>Eurotiales</taxon>
        <taxon>Aspergillaceae</taxon>
        <taxon>Penicillium</taxon>
    </lineage>
</organism>
<accession>A0A9W9ITP5</accession>
<evidence type="ECO:0000256" key="2">
    <source>
        <dbReference type="SAM" id="MobiDB-lite"/>
    </source>
</evidence>
<dbReference type="OrthoDB" id="4526810at2759"/>
<reference evidence="3" key="1">
    <citation type="submission" date="2022-11" db="EMBL/GenBank/DDBJ databases">
        <authorList>
            <person name="Petersen C."/>
        </authorList>
    </citation>
    <scope>NUCLEOTIDE SEQUENCE</scope>
    <source>
        <strain evidence="3">IBT 20477</strain>
    </source>
</reference>
<protein>
    <submittedName>
        <fullName evidence="3">Uncharacterized protein</fullName>
    </submittedName>
</protein>
<evidence type="ECO:0000313" key="4">
    <source>
        <dbReference type="Proteomes" id="UP001150942"/>
    </source>
</evidence>
<feature type="coiled-coil region" evidence="1">
    <location>
        <begin position="65"/>
        <end position="92"/>
    </location>
</feature>
<gene>
    <name evidence="3" type="ORF">N7449_011798</name>
</gene>
<dbReference type="EMBL" id="JAPQKQ010000009">
    <property type="protein sequence ID" value="KAJ5181651.1"/>
    <property type="molecule type" value="Genomic_DNA"/>
</dbReference>
<comment type="caution">
    <text evidence="3">The sequence shown here is derived from an EMBL/GenBank/DDBJ whole genome shotgun (WGS) entry which is preliminary data.</text>
</comment>
<dbReference type="Proteomes" id="UP001150942">
    <property type="component" value="Unassembled WGS sequence"/>
</dbReference>
<dbReference type="AlphaFoldDB" id="A0A9W9ITP5"/>
<evidence type="ECO:0000313" key="3">
    <source>
        <dbReference type="EMBL" id="KAJ5181651.1"/>
    </source>
</evidence>